<dbReference type="GO" id="GO:0006412">
    <property type="term" value="P:translation"/>
    <property type="evidence" value="ECO:0007669"/>
    <property type="project" value="UniProtKB-UniRule"/>
</dbReference>
<gene>
    <name evidence="4" type="primary">rplQ</name>
    <name evidence="6" type="ORF">SAMN06265182_1990</name>
</gene>
<comment type="subunit">
    <text evidence="4">Part of the 50S ribosomal subunit. Contacts protein L32.</text>
</comment>
<evidence type="ECO:0000256" key="5">
    <source>
        <dbReference type="RuleBase" id="RU000660"/>
    </source>
</evidence>
<dbReference type="GO" id="GO:0022625">
    <property type="term" value="C:cytosolic large ribosomal subunit"/>
    <property type="evidence" value="ECO:0007669"/>
    <property type="project" value="TreeGrafter"/>
</dbReference>
<dbReference type="RefSeq" id="WP_097001131.1">
    <property type="nucleotide sequence ID" value="NZ_OBEI01000012.1"/>
</dbReference>
<name>A0A285NPZ0_9AQUI</name>
<evidence type="ECO:0000256" key="1">
    <source>
        <dbReference type="ARBA" id="ARBA00008777"/>
    </source>
</evidence>
<dbReference type="InterPro" id="IPR000456">
    <property type="entry name" value="Ribosomal_bL17"/>
</dbReference>
<sequence length="125" mass="14616">MRHRVKTKSFHRPKGHREALFVNLAVSLIEHGRIETTLPKAKALRPFIEKLVTLAKKESIHARRLLNARLRNNRKAATKLFKDIAPLFKERNGGYTRIYKLDKRRRGDDAEMAIIEFVEFPGKEE</sequence>
<keyword evidence="7" id="KW-1185">Reference proteome</keyword>
<evidence type="ECO:0000256" key="4">
    <source>
        <dbReference type="HAMAP-Rule" id="MF_01368"/>
    </source>
</evidence>
<dbReference type="Gene3D" id="3.90.1030.10">
    <property type="entry name" value="Ribosomal protein L17"/>
    <property type="match status" value="1"/>
</dbReference>
<dbReference type="PROSITE" id="PS01167">
    <property type="entry name" value="RIBOSOMAL_L17"/>
    <property type="match status" value="1"/>
</dbReference>
<evidence type="ECO:0000313" key="6">
    <source>
        <dbReference type="EMBL" id="SNZ11037.1"/>
    </source>
</evidence>
<dbReference type="AlphaFoldDB" id="A0A285NPZ0"/>
<dbReference type="GO" id="GO:0003735">
    <property type="term" value="F:structural constituent of ribosome"/>
    <property type="evidence" value="ECO:0007669"/>
    <property type="project" value="InterPro"/>
</dbReference>
<dbReference type="PANTHER" id="PTHR14413:SF16">
    <property type="entry name" value="LARGE RIBOSOMAL SUBUNIT PROTEIN BL17M"/>
    <property type="match status" value="1"/>
</dbReference>
<dbReference type="Pfam" id="PF01196">
    <property type="entry name" value="Ribosomal_L17"/>
    <property type="match status" value="1"/>
</dbReference>
<keyword evidence="2 4" id="KW-0689">Ribosomal protein</keyword>
<dbReference type="InterPro" id="IPR047859">
    <property type="entry name" value="Ribosomal_bL17_CS"/>
</dbReference>
<evidence type="ECO:0000256" key="3">
    <source>
        <dbReference type="ARBA" id="ARBA00023274"/>
    </source>
</evidence>
<dbReference type="HAMAP" id="MF_01368">
    <property type="entry name" value="Ribosomal_bL17"/>
    <property type="match status" value="1"/>
</dbReference>
<evidence type="ECO:0000256" key="2">
    <source>
        <dbReference type="ARBA" id="ARBA00022980"/>
    </source>
</evidence>
<dbReference type="InterPro" id="IPR036373">
    <property type="entry name" value="Ribosomal_bL17_sf"/>
</dbReference>
<organism evidence="6 7">
    <name type="scientific">Persephonella hydrogeniphila</name>
    <dbReference type="NCBI Taxonomy" id="198703"/>
    <lineage>
        <taxon>Bacteria</taxon>
        <taxon>Pseudomonadati</taxon>
        <taxon>Aquificota</taxon>
        <taxon>Aquificia</taxon>
        <taxon>Aquificales</taxon>
        <taxon>Hydrogenothermaceae</taxon>
        <taxon>Persephonella</taxon>
    </lineage>
</organism>
<evidence type="ECO:0000313" key="7">
    <source>
        <dbReference type="Proteomes" id="UP000219036"/>
    </source>
</evidence>
<keyword evidence="3 4" id="KW-0687">Ribonucleoprotein</keyword>
<dbReference type="SUPFAM" id="SSF64263">
    <property type="entry name" value="Prokaryotic ribosomal protein L17"/>
    <property type="match status" value="1"/>
</dbReference>
<dbReference type="EMBL" id="OBEI01000012">
    <property type="protein sequence ID" value="SNZ11037.1"/>
    <property type="molecule type" value="Genomic_DNA"/>
</dbReference>
<dbReference type="Proteomes" id="UP000219036">
    <property type="component" value="Unassembled WGS sequence"/>
</dbReference>
<reference evidence="7" key="1">
    <citation type="submission" date="2017-09" db="EMBL/GenBank/DDBJ databases">
        <authorList>
            <person name="Varghese N."/>
            <person name="Submissions S."/>
        </authorList>
    </citation>
    <scope>NUCLEOTIDE SEQUENCE [LARGE SCALE GENOMIC DNA]</scope>
    <source>
        <strain evidence="7">DSM 15103</strain>
    </source>
</reference>
<protein>
    <recommendedName>
        <fullName evidence="4">Large ribosomal subunit protein bL17</fullName>
    </recommendedName>
</protein>
<comment type="similarity">
    <text evidence="1 4 5">Belongs to the bacterial ribosomal protein bL17 family.</text>
</comment>
<dbReference type="PANTHER" id="PTHR14413">
    <property type="entry name" value="RIBOSOMAL PROTEIN L17"/>
    <property type="match status" value="1"/>
</dbReference>
<dbReference type="OrthoDB" id="9809073at2"/>
<accession>A0A285NPZ0</accession>
<proteinExistence type="inferred from homology"/>
<dbReference type="NCBIfam" id="TIGR00059">
    <property type="entry name" value="L17"/>
    <property type="match status" value="1"/>
</dbReference>